<feature type="domain" description="Pyridoxamine 5'-phosphate oxidase N-terminal" evidence="1">
    <location>
        <begin position="12"/>
        <end position="102"/>
    </location>
</feature>
<reference evidence="3" key="1">
    <citation type="submission" date="2014-05" db="EMBL/GenBank/DDBJ databases">
        <title>Whole genome sequencing of Lactobacillus casei NRIC0644.</title>
        <authorList>
            <person name="Atarashi H."/>
            <person name="Yoshida Y."/>
            <person name="Fujimura S."/>
            <person name="Tanaka N."/>
            <person name="Shiwa Y."/>
            <person name="Yoshikawa H."/>
            <person name="Okada S."/>
            <person name="Nakagawa J."/>
        </authorList>
    </citation>
    <scope>NUCLEOTIDE SEQUENCE [LARGE SCALE GENOMIC DNA]</scope>
    <source>
        <strain evidence="3">NRIC0644</strain>
    </source>
</reference>
<accession>A0A0C9NUN3</accession>
<gene>
    <name evidence="2" type="ORF">LC0644_0214</name>
</gene>
<dbReference type="SUPFAM" id="SSF50475">
    <property type="entry name" value="FMN-binding split barrel"/>
    <property type="match status" value="1"/>
</dbReference>
<sequence length="141" mass="16154">MANSTIRQADILLRECTVMQVATLDTDTGFPNIVSLTPLKSHRSLKEILFYTDRDTTTIHNVLEKPVLAVYCFNELHHSSLLLRAKTAVLTAEEVLPNFTENLNSFQKSLQYDRPVIIRCTPLTVKIRYDNDIEFSKLNEI</sequence>
<proteinExistence type="predicted"/>
<dbReference type="RefSeq" id="WP_045624666.1">
    <property type="nucleotide sequence ID" value="NZ_BAYM01000009.1"/>
</dbReference>
<name>A0A0C9NUN3_LACPA</name>
<dbReference type="EMBL" id="BAYM01000009">
    <property type="protein sequence ID" value="GAN35625.1"/>
    <property type="molecule type" value="Genomic_DNA"/>
</dbReference>
<comment type="caution">
    <text evidence="2">The sequence shown here is derived from an EMBL/GenBank/DDBJ whole genome shotgun (WGS) entry which is preliminary data.</text>
</comment>
<evidence type="ECO:0000259" key="1">
    <source>
        <dbReference type="Pfam" id="PF01243"/>
    </source>
</evidence>
<organism evidence="2 3">
    <name type="scientific">Lacticaseibacillus paracasei NRIC 0644</name>
    <dbReference type="NCBI Taxonomy" id="1435038"/>
    <lineage>
        <taxon>Bacteria</taxon>
        <taxon>Bacillati</taxon>
        <taxon>Bacillota</taxon>
        <taxon>Bacilli</taxon>
        <taxon>Lactobacillales</taxon>
        <taxon>Lactobacillaceae</taxon>
        <taxon>Lacticaseibacillus</taxon>
    </lineage>
</organism>
<dbReference type="Proteomes" id="UP000032552">
    <property type="component" value="Unassembled WGS sequence"/>
</dbReference>
<dbReference type="AlphaFoldDB" id="A0A0C9NUN3"/>
<dbReference type="Gene3D" id="2.30.110.10">
    <property type="entry name" value="Electron Transport, Fmn-binding Protein, Chain A"/>
    <property type="match status" value="1"/>
</dbReference>
<protein>
    <submittedName>
        <fullName evidence="2">Pyridoxamine 5'-phosphate oxidase</fullName>
    </submittedName>
</protein>
<dbReference type="InterPro" id="IPR011576">
    <property type="entry name" value="Pyridox_Oxase_N"/>
</dbReference>
<dbReference type="Pfam" id="PF01243">
    <property type="entry name" value="PNPOx_N"/>
    <property type="match status" value="1"/>
</dbReference>
<evidence type="ECO:0000313" key="2">
    <source>
        <dbReference type="EMBL" id="GAN35625.1"/>
    </source>
</evidence>
<dbReference type="InterPro" id="IPR012349">
    <property type="entry name" value="Split_barrel_FMN-bd"/>
</dbReference>
<evidence type="ECO:0000313" key="3">
    <source>
        <dbReference type="Proteomes" id="UP000032552"/>
    </source>
</evidence>